<sequence length="96" mass="10682">MKRTYPKHIAGIIDEAMERAGLTESLNAQKAAAAWIDVVGPAINRYTTRRYVSDGVLHVYLTSAPLKNELSFNRDRLISAINRVVGAEVISDVQFH</sequence>
<gene>
    <name evidence="1" type="ORF">C5O23_13075</name>
</gene>
<dbReference type="Proteomes" id="UP000244905">
    <property type="component" value="Unassembled WGS sequence"/>
</dbReference>
<dbReference type="AlphaFoldDB" id="A0A2V1ILF3"/>
<keyword evidence="2" id="KW-1185">Reference proteome</keyword>
<evidence type="ECO:0000313" key="2">
    <source>
        <dbReference type="Proteomes" id="UP000244905"/>
    </source>
</evidence>
<dbReference type="PANTHER" id="PTHR36456:SF1">
    <property type="entry name" value="UPF0232 PROTEIN SCO3875"/>
    <property type="match status" value="1"/>
</dbReference>
<accession>A0A2V1ILF3</accession>
<proteinExistence type="predicted"/>
<comment type="caution">
    <text evidence="1">The sequence shown here is derived from an EMBL/GenBank/DDBJ whole genome shotgun (WGS) entry which is preliminary data.</text>
</comment>
<evidence type="ECO:0000313" key="1">
    <source>
        <dbReference type="EMBL" id="PWB00367.1"/>
    </source>
</evidence>
<name>A0A2V1ILF3_9BACT</name>
<dbReference type="PANTHER" id="PTHR36456">
    <property type="entry name" value="UPF0232 PROTEIN SCO3875"/>
    <property type="match status" value="1"/>
</dbReference>
<dbReference type="Pfam" id="PF05258">
    <property type="entry name" value="DciA"/>
    <property type="match status" value="1"/>
</dbReference>
<dbReference type="EMBL" id="PUEC01000045">
    <property type="protein sequence ID" value="PWB00367.1"/>
    <property type="molecule type" value="Genomic_DNA"/>
</dbReference>
<protein>
    <submittedName>
        <fullName evidence="1">DUF721 domain-containing protein</fullName>
    </submittedName>
</protein>
<dbReference type="GeneID" id="82527249"/>
<organism evidence="1 2">
    <name type="scientific">Duncaniella muris</name>
    <dbReference type="NCBI Taxonomy" id="2094150"/>
    <lineage>
        <taxon>Bacteria</taxon>
        <taxon>Pseudomonadati</taxon>
        <taxon>Bacteroidota</taxon>
        <taxon>Bacteroidia</taxon>
        <taxon>Bacteroidales</taxon>
        <taxon>Muribaculaceae</taxon>
        <taxon>Duncaniella</taxon>
    </lineage>
</organism>
<reference evidence="2" key="1">
    <citation type="submission" date="2018-02" db="EMBL/GenBank/DDBJ databases">
        <authorList>
            <person name="Clavel T."/>
            <person name="Strowig T."/>
        </authorList>
    </citation>
    <scope>NUCLEOTIDE SEQUENCE [LARGE SCALE GENOMIC DNA]</scope>
    <source>
        <strain evidence="2">DSM 103720</strain>
    </source>
</reference>
<dbReference type="InterPro" id="IPR007922">
    <property type="entry name" value="DciA-like"/>
</dbReference>
<dbReference type="RefSeq" id="WP_107033359.1">
    <property type="nucleotide sequence ID" value="NZ_CAOLSD010000008.1"/>
</dbReference>